<sequence length="147" mass="15984">MSLQQLDGSSFSTGMASFFDQSESLQGPTSKIWVRIEPDSLGQAVLAQVDTGAAWSILDADIAEALDLFDDQGEIVPISTRAGSFKFRLKNIPVQILAQQGDSLLVNAIVAVERGWRYGNFLGYTGFLERVKFAVDPASNLFYFGPG</sequence>
<accession>A0ABN7KR15</accession>
<keyword evidence="2" id="KW-1185">Reference proteome</keyword>
<gene>
    <name evidence="1" type="ORF">NSPZN2_10847</name>
</gene>
<protein>
    <recommendedName>
        <fullName evidence="3">Aspartyl protease</fullName>
    </recommendedName>
</protein>
<organism evidence="1 2">
    <name type="scientific">Nitrospira defluvii</name>
    <dbReference type="NCBI Taxonomy" id="330214"/>
    <lineage>
        <taxon>Bacteria</taxon>
        <taxon>Pseudomonadati</taxon>
        <taxon>Nitrospirota</taxon>
        <taxon>Nitrospiria</taxon>
        <taxon>Nitrospirales</taxon>
        <taxon>Nitrospiraceae</taxon>
        <taxon>Nitrospira</taxon>
    </lineage>
</organism>
<dbReference type="Proteomes" id="UP000675880">
    <property type="component" value="Unassembled WGS sequence"/>
</dbReference>
<dbReference type="SUPFAM" id="SSF50630">
    <property type="entry name" value="Acid proteases"/>
    <property type="match status" value="1"/>
</dbReference>
<dbReference type="RefSeq" id="WP_213040674.1">
    <property type="nucleotide sequence ID" value="NZ_CAJNBJ010000001.1"/>
</dbReference>
<comment type="caution">
    <text evidence="1">The sequence shown here is derived from an EMBL/GenBank/DDBJ whole genome shotgun (WGS) entry which is preliminary data.</text>
</comment>
<name>A0ABN7KR15_9BACT</name>
<proteinExistence type="predicted"/>
<dbReference type="InterPro" id="IPR021109">
    <property type="entry name" value="Peptidase_aspartic_dom_sf"/>
</dbReference>
<evidence type="ECO:0000313" key="2">
    <source>
        <dbReference type="Proteomes" id="UP000675880"/>
    </source>
</evidence>
<reference evidence="1 2" key="1">
    <citation type="submission" date="2021-02" db="EMBL/GenBank/DDBJ databases">
        <authorList>
            <person name="Han P."/>
        </authorList>
    </citation>
    <scope>NUCLEOTIDE SEQUENCE [LARGE SCALE GENOMIC DNA]</scope>
    <source>
        <strain evidence="1">Candidatus Nitrospira sp. ZN2</strain>
    </source>
</reference>
<evidence type="ECO:0008006" key="3">
    <source>
        <dbReference type="Google" id="ProtNLM"/>
    </source>
</evidence>
<dbReference type="Gene3D" id="2.40.70.10">
    <property type="entry name" value="Acid Proteases"/>
    <property type="match status" value="1"/>
</dbReference>
<dbReference type="EMBL" id="CAJNBJ010000001">
    <property type="protein sequence ID" value="CAE6703362.1"/>
    <property type="molecule type" value="Genomic_DNA"/>
</dbReference>
<evidence type="ECO:0000313" key="1">
    <source>
        <dbReference type="EMBL" id="CAE6703362.1"/>
    </source>
</evidence>